<dbReference type="EnsemblProtists" id="EKX46490">
    <property type="protein sequence ID" value="EKX46490"/>
    <property type="gene ID" value="GUITHDRAFT_70477"/>
</dbReference>
<name>L1JEF0_GUITC</name>
<keyword evidence="6" id="KW-0412">Isoleucine biosynthesis</keyword>
<evidence type="ECO:0000256" key="10">
    <source>
        <dbReference type="RuleBase" id="RU003523"/>
    </source>
</evidence>
<keyword evidence="5" id="KW-0028">Amino-acid biosynthesis</keyword>
<dbReference type="Pfam" id="PF08502">
    <property type="entry name" value="LeuA_dimer"/>
    <property type="match status" value="1"/>
</dbReference>
<dbReference type="AlphaFoldDB" id="L1JEF0"/>
<accession>L1JEF0</accession>
<evidence type="ECO:0000256" key="7">
    <source>
        <dbReference type="ARBA" id="ARBA00022679"/>
    </source>
</evidence>
<evidence type="ECO:0000313" key="14">
    <source>
        <dbReference type="Proteomes" id="UP000011087"/>
    </source>
</evidence>
<dbReference type="PROSITE" id="PS00815">
    <property type="entry name" value="AIPM_HOMOCIT_SYNTH_1"/>
    <property type="match status" value="1"/>
</dbReference>
<protein>
    <recommendedName>
        <fullName evidence="4">(R)-citramalate synthase</fullName>
        <ecNumber evidence="3">2.3.3.13</ecNumber>
        <ecNumber evidence="9">2.3.3.21</ecNumber>
    </recommendedName>
</protein>
<feature type="domain" description="Pyruvate carboxyltransferase" evidence="11">
    <location>
        <begin position="10"/>
        <end position="272"/>
    </location>
</feature>
<evidence type="ECO:0000256" key="3">
    <source>
        <dbReference type="ARBA" id="ARBA00012973"/>
    </source>
</evidence>
<dbReference type="GO" id="GO:0043714">
    <property type="term" value="F:(R)-citramalate synthase activity"/>
    <property type="evidence" value="ECO:0007669"/>
    <property type="project" value="UniProtKB-EC"/>
</dbReference>
<reference evidence="12 14" key="1">
    <citation type="journal article" date="2012" name="Nature">
        <title>Algal genomes reveal evolutionary mosaicism and the fate of nucleomorphs.</title>
        <authorList>
            <consortium name="DOE Joint Genome Institute"/>
            <person name="Curtis B.A."/>
            <person name="Tanifuji G."/>
            <person name="Burki F."/>
            <person name="Gruber A."/>
            <person name="Irimia M."/>
            <person name="Maruyama S."/>
            <person name="Arias M.C."/>
            <person name="Ball S.G."/>
            <person name="Gile G.H."/>
            <person name="Hirakawa Y."/>
            <person name="Hopkins J.F."/>
            <person name="Kuo A."/>
            <person name="Rensing S.A."/>
            <person name="Schmutz J."/>
            <person name="Symeonidi A."/>
            <person name="Elias M."/>
            <person name="Eveleigh R.J."/>
            <person name="Herman E.K."/>
            <person name="Klute M.J."/>
            <person name="Nakayama T."/>
            <person name="Obornik M."/>
            <person name="Reyes-Prieto A."/>
            <person name="Armbrust E.V."/>
            <person name="Aves S.J."/>
            <person name="Beiko R.G."/>
            <person name="Coutinho P."/>
            <person name="Dacks J.B."/>
            <person name="Durnford D.G."/>
            <person name="Fast N.M."/>
            <person name="Green B.R."/>
            <person name="Grisdale C.J."/>
            <person name="Hempel F."/>
            <person name="Henrissat B."/>
            <person name="Hoppner M.P."/>
            <person name="Ishida K."/>
            <person name="Kim E."/>
            <person name="Koreny L."/>
            <person name="Kroth P.G."/>
            <person name="Liu Y."/>
            <person name="Malik S.B."/>
            <person name="Maier U.G."/>
            <person name="McRose D."/>
            <person name="Mock T."/>
            <person name="Neilson J.A."/>
            <person name="Onodera N.T."/>
            <person name="Poole A.M."/>
            <person name="Pritham E.J."/>
            <person name="Richards T.A."/>
            <person name="Rocap G."/>
            <person name="Roy S.W."/>
            <person name="Sarai C."/>
            <person name="Schaack S."/>
            <person name="Shirato S."/>
            <person name="Slamovits C.H."/>
            <person name="Spencer D.F."/>
            <person name="Suzuki S."/>
            <person name="Worden A.Z."/>
            <person name="Zauner S."/>
            <person name="Barry K."/>
            <person name="Bell C."/>
            <person name="Bharti A.K."/>
            <person name="Crow J.A."/>
            <person name="Grimwood J."/>
            <person name="Kramer R."/>
            <person name="Lindquist E."/>
            <person name="Lucas S."/>
            <person name="Salamov A."/>
            <person name="McFadden G.I."/>
            <person name="Lane C.E."/>
            <person name="Keeling P.J."/>
            <person name="Gray M.W."/>
            <person name="Grigoriev I.V."/>
            <person name="Archibald J.M."/>
        </authorList>
    </citation>
    <scope>NUCLEOTIDE SEQUENCE</scope>
    <source>
        <strain evidence="12 14">CCMP2712</strain>
    </source>
</reference>
<dbReference type="GO" id="GO:0009098">
    <property type="term" value="P:L-leucine biosynthetic process"/>
    <property type="evidence" value="ECO:0007669"/>
    <property type="project" value="InterPro"/>
</dbReference>
<dbReference type="PANTHER" id="PTHR43538">
    <property type="entry name" value="ALPHA-IPM SYNTHASE/HOMOCITRATE SYNTHASE"/>
    <property type="match status" value="1"/>
</dbReference>
<evidence type="ECO:0000259" key="11">
    <source>
        <dbReference type="PROSITE" id="PS50991"/>
    </source>
</evidence>
<proteinExistence type="inferred from homology"/>
<evidence type="ECO:0000256" key="8">
    <source>
        <dbReference type="ARBA" id="ARBA00023304"/>
    </source>
</evidence>
<dbReference type="PROSITE" id="PS00816">
    <property type="entry name" value="AIPM_HOMOCIT_SYNTH_2"/>
    <property type="match status" value="1"/>
</dbReference>
<comment type="similarity">
    <text evidence="2 10">Belongs to the alpha-IPM synthase/homocitrate synthase family.</text>
</comment>
<dbReference type="OrthoDB" id="2015253at2759"/>
<dbReference type="STRING" id="905079.L1JEF0"/>
<dbReference type="CDD" id="cd07941">
    <property type="entry name" value="DRE_TIM_LeuA3"/>
    <property type="match status" value="1"/>
</dbReference>
<dbReference type="GO" id="GO:0003852">
    <property type="term" value="F:2-isopropylmalate synthase activity"/>
    <property type="evidence" value="ECO:0007669"/>
    <property type="project" value="UniProtKB-EC"/>
</dbReference>
<dbReference type="Pfam" id="PF00682">
    <property type="entry name" value="HMGL-like"/>
    <property type="match status" value="1"/>
</dbReference>
<keyword evidence="14" id="KW-1185">Reference proteome</keyword>
<evidence type="ECO:0000256" key="4">
    <source>
        <dbReference type="ARBA" id="ARBA00022325"/>
    </source>
</evidence>
<dbReference type="NCBIfam" id="TIGR00977">
    <property type="entry name" value="citramal_synth"/>
    <property type="match status" value="1"/>
</dbReference>
<evidence type="ECO:0000256" key="1">
    <source>
        <dbReference type="ARBA" id="ARBA00004743"/>
    </source>
</evidence>
<gene>
    <name evidence="12" type="ORF">GUITHDRAFT_70477</name>
</gene>
<dbReference type="RefSeq" id="XP_005833470.1">
    <property type="nucleotide sequence ID" value="XM_005833413.1"/>
</dbReference>
<dbReference type="InterPro" id="IPR013785">
    <property type="entry name" value="Aldolase_TIM"/>
</dbReference>
<dbReference type="eggNOG" id="KOG2367">
    <property type="taxonomic scope" value="Eukaryota"/>
</dbReference>
<dbReference type="InterPro" id="IPR000891">
    <property type="entry name" value="PYR_CT"/>
</dbReference>
<dbReference type="SUPFAM" id="SSF51569">
    <property type="entry name" value="Aldolase"/>
    <property type="match status" value="1"/>
</dbReference>
<dbReference type="UniPathway" id="UPA00047">
    <property type="reaction ID" value="UER00066"/>
</dbReference>
<dbReference type="InterPro" id="IPR013709">
    <property type="entry name" value="2-isopropylmalate_synth_dimer"/>
</dbReference>
<dbReference type="Gene3D" id="3.30.160.270">
    <property type="match status" value="1"/>
</dbReference>
<dbReference type="OMA" id="MATEPRI"/>
<evidence type="ECO:0000256" key="9">
    <source>
        <dbReference type="ARBA" id="ARBA00034330"/>
    </source>
</evidence>
<dbReference type="InterPro" id="IPR036230">
    <property type="entry name" value="LeuA_allosteric_dom_sf"/>
</dbReference>
<reference evidence="13" key="3">
    <citation type="submission" date="2015-06" db="UniProtKB">
        <authorList>
            <consortium name="EnsemblProtists"/>
        </authorList>
    </citation>
    <scope>IDENTIFICATION</scope>
</reference>
<dbReference type="GO" id="GO:0009097">
    <property type="term" value="P:isoleucine biosynthetic process"/>
    <property type="evidence" value="ECO:0007669"/>
    <property type="project" value="UniProtKB-UniPathway"/>
</dbReference>
<dbReference type="Proteomes" id="UP000011087">
    <property type="component" value="Unassembled WGS sequence"/>
</dbReference>
<organism evidence="12">
    <name type="scientific">Guillardia theta (strain CCMP2712)</name>
    <name type="common">Cryptophyte</name>
    <dbReference type="NCBI Taxonomy" id="905079"/>
    <lineage>
        <taxon>Eukaryota</taxon>
        <taxon>Cryptophyceae</taxon>
        <taxon>Pyrenomonadales</taxon>
        <taxon>Geminigeraceae</taxon>
        <taxon>Guillardia</taxon>
    </lineage>
</organism>
<dbReference type="InterPro" id="IPR005675">
    <property type="entry name" value="Citramal_synthase"/>
</dbReference>
<dbReference type="InterPro" id="IPR054691">
    <property type="entry name" value="LeuA/HCS_post-cat"/>
</dbReference>
<dbReference type="EC" id="2.3.3.21" evidence="9"/>
<evidence type="ECO:0000313" key="12">
    <source>
        <dbReference type="EMBL" id="EKX46490.1"/>
    </source>
</evidence>
<keyword evidence="7 10" id="KW-0808">Transferase</keyword>
<keyword evidence="8" id="KW-0100">Branched-chain amino acid biosynthesis</keyword>
<evidence type="ECO:0000256" key="6">
    <source>
        <dbReference type="ARBA" id="ARBA00022624"/>
    </source>
</evidence>
<evidence type="ECO:0000313" key="13">
    <source>
        <dbReference type="EnsemblProtists" id="EKX46490"/>
    </source>
</evidence>
<dbReference type="InterPro" id="IPR002034">
    <property type="entry name" value="AIPM/Hcit_synth_CS"/>
</dbReference>
<dbReference type="GeneID" id="17303170"/>
<evidence type="ECO:0000256" key="2">
    <source>
        <dbReference type="ARBA" id="ARBA00006154"/>
    </source>
</evidence>
<sequence>MRASGEDRRIWIFDTTLRDGGQTMGIDFSCSDKRELSRALDEFGVDYIEAGWPGANPTDDAFFADPPELGSAKLVAFGMTRRKGVSAKEDGVLQSVIKGKSHAVCLFGKTWDFHVQEALKVSLEENLNMIRESIAAVREEGKEAMFDCEHFFDGFKANPTYAVACARAAWEAGASWVVLCDTNGGSMPEEVYQIVLQVKEEVEGVRLGIHCHNDCGLAVANSLAAVAGGARQVQGTINGIGERCGNADLVTVMANLMLKFDFETGVERSRMKELRKISRLLDERLSREPSRQAPYVGVAAFAHKGGVHASAAEKDPRTYEHVSPELVGNERIFVVSNQAGRASMMARLRELGIEVEAGSKVVDVLIKEVKDKEFRGWTFDTAEASFEVLARKRLGLLPELFDLLSYRLHESREEEGESLVSVSVALLVAGERRSASGCGRDSLLALEKAMLEALRQDFALLLEGLCVTDVRVRLRQQGGGKEEEVRVSLCCHGRRGPSRTIGVSHNSSSAFLAALEDAIKWQLL</sequence>
<dbReference type="PaxDb" id="55529-EKX46490"/>
<dbReference type="HOGENOM" id="CLU_022158_7_0_1"/>
<dbReference type="Pfam" id="PF22617">
    <property type="entry name" value="HCS_D2"/>
    <property type="match status" value="1"/>
</dbReference>
<dbReference type="PROSITE" id="PS50991">
    <property type="entry name" value="PYR_CT"/>
    <property type="match status" value="1"/>
</dbReference>
<reference evidence="14" key="2">
    <citation type="submission" date="2012-11" db="EMBL/GenBank/DDBJ databases">
        <authorList>
            <person name="Kuo A."/>
            <person name="Curtis B.A."/>
            <person name="Tanifuji G."/>
            <person name="Burki F."/>
            <person name="Gruber A."/>
            <person name="Irimia M."/>
            <person name="Maruyama S."/>
            <person name="Arias M.C."/>
            <person name="Ball S.G."/>
            <person name="Gile G.H."/>
            <person name="Hirakawa Y."/>
            <person name="Hopkins J.F."/>
            <person name="Rensing S.A."/>
            <person name="Schmutz J."/>
            <person name="Symeonidi A."/>
            <person name="Elias M."/>
            <person name="Eveleigh R.J."/>
            <person name="Herman E.K."/>
            <person name="Klute M.J."/>
            <person name="Nakayama T."/>
            <person name="Obornik M."/>
            <person name="Reyes-Prieto A."/>
            <person name="Armbrust E.V."/>
            <person name="Aves S.J."/>
            <person name="Beiko R.G."/>
            <person name="Coutinho P."/>
            <person name="Dacks J.B."/>
            <person name="Durnford D.G."/>
            <person name="Fast N.M."/>
            <person name="Green B.R."/>
            <person name="Grisdale C."/>
            <person name="Hempe F."/>
            <person name="Henrissat B."/>
            <person name="Hoppner M.P."/>
            <person name="Ishida K.-I."/>
            <person name="Kim E."/>
            <person name="Koreny L."/>
            <person name="Kroth P.G."/>
            <person name="Liu Y."/>
            <person name="Malik S.-B."/>
            <person name="Maier U.G."/>
            <person name="McRose D."/>
            <person name="Mock T."/>
            <person name="Neilson J.A."/>
            <person name="Onodera N.T."/>
            <person name="Poole A.M."/>
            <person name="Pritham E.J."/>
            <person name="Richards T.A."/>
            <person name="Rocap G."/>
            <person name="Roy S.W."/>
            <person name="Sarai C."/>
            <person name="Schaack S."/>
            <person name="Shirato S."/>
            <person name="Slamovits C.H."/>
            <person name="Spencer D.F."/>
            <person name="Suzuki S."/>
            <person name="Worden A.Z."/>
            <person name="Zauner S."/>
            <person name="Barry K."/>
            <person name="Bell C."/>
            <person name="Bharti A.K."/>
            <person name="Crow J.A."/>
            <person name="Grimwood J."/>
            <person name="Kramer R."/>
            <person name="Lindquist E."/>
            <person name="Lucas S."/>
            <person name="Salamov A."/>
            <person name="McFadden G.I."/>
            <person name="Lane C.E."/>
            <person name="Keeling P.J."/>
            <person name="Gray M.W."/>
            <person name="Grigoriev I.V."/>
            <person name="Archibald J.M."/>
        </authorList>
    </citation>
    <scope>NUCLEOTIDE SEQUENCE</scope>
    <source>
        <strain evidence="14">CCMP2712</strain>
    </source>
</reference>
<dbReference type="EMBL" id="JH992994">
    <property type="protein sequence ID" value="EKX46490.1"/>
    <property type="molecule type" value="Genomic_DNA"/>
</dbReference>
<dbReference type="KEGG" id="gtt:GUITHDRAFT_70477"/>
<dbReference type="PANTHER" id="PTHR43538:SF1">
    <property type="entry name" value="(R)-CITRAMALATE SYNTHASE"/>
    <property type="match status" value="1"/>
</dbReference>
<comment type="pathway">
    <text evidence="1">Amino-acid biosynthesis; L-isoleucine biosynthesis; 2-oxobutanoate from pyruvate: step 1/3.</text>
</comment>
<evidence type="ECO:0000256" key="5">
    <source>
        <dbReference type="ARBA" id="ARBA00022605"/>
    </source>
</evidence>
<dbReference type="EC" id="2.3.3.13" evidence="3"/>
<dbReference type="Gene3D" id="3.20.20.70">
    <property type="entry name" value="Aldolase class I"/>
    <property type="match status" value="1"/>
</dbReference>
<dbReference type="Gene3D" id="1.10.238.260">
    <property type="match status" value="1"/>
</dbReference>